<dbReference type="Proteomes" id="UP000191987">
    <property type="component" value="Unassembled WGS sequence"/>
</dbReference>
<gene>
    <name evidence="1" type="ORF">AGR7C_Lc100135</name>
</gene>
<reference evidence="1 2" key="1">
    <citation type="submission" date="2016-01" db="EMBL/GenBank/DDBJ databases">
        <authorList>
            <person name="Oliw E.H."/>
        </authorList>
    </citation>
    <scope>NUCLEOTIDE SEQUENCE [LARGE SCALE GENOMIC DNA]</scope>
    <source>
        <strain evidence="1 2">Zutra 3-1</strain>
    </source>
</reference>
<organism evidence="1 2">
    <name type="scientific">Agrobacterium deltaense Zutra 3/1</name>
    <dbReference type="NCBI Taxonomy" id="1183427"/>
    <lineage>
        <taxon>Bacteria</taxon>
        <taxon>Pseudomonadati</taxon>
        <taxon>Pseudomonadota</taxon>
        <taxon>Alphaproteobacteria</taxon>
        <taxon>Hyphomicrobiales</taxon>
        <taxon>Rhizobiaceae</taxon>
        <taxon>Rhizobium/Agrobacterium group</taxon>
        <taxon>Agrobacterium</taxon>
    </lineage>
</organism>
<name>A0A1S7QTK0_9HYPH</name>
<dbReference type="AlphaFoldDB" id="A0A1S7QTK0"/>
<sequence>MMAHIVCYRSGETFVSRRVPKGTMQIVAGHGRRLKRILCACARHAYDGKTLLVPGLPEADNDLQAINAVKAFEQMLRERLAKGPHRRTKGRKLL</sequence>
<protein>
    <recommendedName>
        <fullName evidence="3">Host nuclease inhibitor protein</fullName>
    </recommendedName>
</protein>
<dbReference type="EMBL" id="FBWG01000028">
    <property type="protein sequence ID" value="CUX41471.1"/>
    <property type="molecule type" value="Genomic_DNA"/>
</dbReference>
<evidence type="ECO:0008006" key="3">
    <source>
        <dbReference type="Google" id="ProtNLM"/>
    </source>
</evidence>
<evidence type="ECO:0000313" key="2">
    <source>
        <dbReference type="Proteomes" id="UP000191987"/>
    </source>
</evidence>
<proteinExistence type="predicted"/>
<evidence type="ECO:0000313" key="1">
    <source>
        <dbReference type="EMBL" id="CUX41471.1"/>
    </source>
</evidence>
<accession>A0A1S7QTK0</accession>